<sequence length="582" mass="63112">MEAATPHGYTRTLLWKNVRLKRKHPIKTLFEVVLPIALLALMGYLKSQMADINRGTGWATWYGPSDPLYRGSSPNTNYVQAEATMTGLLLDLGSNRNGYGSDPIVSTTCRKASLAGHISTNPTSPYAWPSLCQSVGLPKKIAIVPDNTFTRQYFAEAVGQWYPRVELTSNIAVPSFVDSVVFFPNEQALEDSITGGRYGVTFDSPPLAAAIVFTAMPSTLGTPGNIEYSLRFNTTTGTYGYNVVPRTSGDVVDLLQRGLDPDAYRAYAREGFYTLQTLVTRFATCVPDWKDGKTTGTCTMPNAVAAATPQVDAMLLQQVFNDTRLSSTFSAASNGKTYYSPRTFTSNISKSAYEPLIKPLRLLPQATGGGLVFPFPVMGFTVSLFFEAVDFIFGIVFVLSYIQCLSAILVALISEKETKTRELLKILGVPDVAIVGSWYITYGVVLFVASLVQAGVASAVLFNHSSVVLLFLFFWLFSCSLLAYSYMVSAVFSKAKVGAYLGVIGFLLMYVVSTAFTNESTAASKVLASLLSPVALVFGVNNLAASETNGVGITFDNVNESIKSYKFSTALVLLLVDSVVYT</sequence>
<name>A0A397EP07_APHAT</name>
<keyword evidence="4" id="KW-0677">Repeat</keyword>
<dbReference type="PANTHER" id="PTHR19229">
    <property type="entry name" value="ATP-BINDING CASSETTE TRANSPORTER SUBFAMILY A ABCA"/>
    <property type="match status" value="1"/>
</dbReference>
<dbReference type="InterPro" id="IPR026082">
    <property type="entry name" value="ABCA"/>
</dbReference>
<dbReference type="Pfam" id="PF12698">
    <property type="entry name" value="ABC2_membrane_3"/>
    <property type="match status" value="1"/>
</dbReference>
<dbReference type="Proteomes" id="UP000266196">
    <property type="component" value="Unassembled WGS sequence"/>
</dbReference>
<keyword evidence="6 7" id="KW-0472">Membrane</keyword>
<feature type="domain" description="ABC-2 type transporter transmembrane" evidence="8">
    <location>
        <begin position="388"/>
        <end position="581"/>
    </location>
</feature>
<feature type="transmembrane region" description="Helical" evidence="7">
    <location>
        <begin position="467"/>
        <end position="485"/>
    </location>
</feature>
<gene>
    <name evidence="9" type="ORF">DYB31_014120</name>
</gene>
<reference evidence="9 10" key="1">
    <citation type="submission" date="2018-08" db="EMBL/GenBank/DDBJ databases">
        <title>Aphanomyces genome sequencing and annotation.</title>
        <authorList>
            <person name="Minardi D."/>
            <person name="Oidtmann B."/>
            <person name="Van Der Giezen M."/>
            <person name="Studholme D.J."/>
        </authorList>
    </citation>
    <scope>NUCLEOTIDE SEQUENCE [LARGE SCALE GENOMIC DNA]</scope>
    <source>
        <strain evidence="9 10">197901</strain>
    </source>
</reference>
<dbReference type="AlphaFoldDB" id="A0A397EP07"/>
<feature type="non-terminal residue" evidence="9">
    <location>
        <position position="582"/>
    </location>
</feature>
<evidence type="ECO:0000256" key="3">
    <source>
        <dbReference type="ARBA" id="ARBA00022692"/>
    </source>
</evidence>
<evidence type="ECO:0000256" key="1">
    <source>
        <dbReference type="ARBA" id="ARBA00004141"/>
    </source>
</evidence>
<evidence type="ECO:0000313" key="9">
    <source>
        <dbReference type="EMBL" id="RHZ01627.1"/>
    </source>
</evidence>
<dbReference type="VEuPathDB" id="FungiDB:H257_10482"/>
<keyword evidence="2" id="KW-0813">Transport</keyword>
<dbReference type="GO" id="GO:0005319">
    <property type="term" value="F:lipid transporter activity"/>
    <property type="evidence" value="ECO:0007669"/>
    <property type="project" value="TreeGrafter"/>
</dbReference>
<evidence type="ECO:0000256" key="5">
    <source>
        <dbReference type="ARBA" id="ARBA00022989"/>
    </source>
</evidence>
<accession>A0A397EP07</accession>
<feature type="transmembrane region" description="Helical" evidence="7">
    <location>
        <begin position="497"/>
        <end position="516"/>
    </location>
</feature>
<keyword evidence="5 7" id="KW-1133">Transmembrane helix</keyword>
<dbReference type="GO" id="GO:0016020">
    <property type="term" value="C:membrane"/>
    <property type="evidence" value="ECO:0007669"/>
    <property type="project" value="UniProtKB-SubCell"/>
</dbReference>
<proteinExistence type="predicted"/>
<dbReference type="EMBL" id="QUTE01014750">
    <property type="protein sequence ID" value="RHZ01627.1"/>
    <property type="molecule type" value="Genomic_DNA"/>
</dbReference>
<evidence type="ECO:0000256" key="2">
    <source>
        <dbReference type="ARBA" id="ARBA00022448"/>
    </source>
</evidence>
<evidence type="ECO:0000256" key="7">
    <source>
        <dbReference type="SAM" id="Phobius"/>
    </source>
</evidence>
<feature type="transmembrane region" description="Helical" evidence="7">
    <location>
        <begin position="26"/>
        <end position="45"/>
    </location>
</feature>
<feature type="transmembrane region" description="Helical" evidence="7">
    <location>
        <begin position="366"/>
        <end position="386"/>
    </location>
</feature>
<keyword evidence="3 7" id="KW-0812">Transmembrane</keyword>
<evidence type="ECO:0000256" key="6">
    <source>
        <dbReference type="ARBA" id="ARBA00023136"/>
    </source>
</evidence>
<evidence type="ECO:0000259" key="8">
    <source>
        <dbReference type="Pfam" id="PF12698"/>
    </source>
</evidence>
<feature type="transmembrane region" description="Helical" evidence="7">
    <location>
        <begin position="522"/>
        <end position="544"/>
    </location>
</feature>
<feature type="transmembrane region" description="Helical" evidence="7">
    <location>
        <begin position="392"/>
        <end position="413"/>
    </location>
</feature>
<dbReference type="PANTHER" id="PTHR19229:SF36">
    <property type="entry name" value="ATP-BINDING CASSETTE SUB-FAMILY A MEMBER 2"/>
    <property type="match status" value="1"/>
</dbReference>
<feature type="transmembrane region" description="Helical" evidence="7">
    <location>
        <begin position="434"/>
        <end position="461"/>
    </location>
</feature>
<comment type="caution">
    <text evidence="9">The sequence shown here is derived from an EMBL/GenBank/DDBJ whole genome shotgun (WGS) entry which is preliminary data.</text>
</comment>
<dbReference type="GO" id="GO:0140359">
    <property type="term" value="F:ABC-type transporter activity"/>
    <property type="evidence" value="ECO:0007669"/>
    <property type="project" value="InterPro"/>
</dbReference>
<protein>
    <recommendedName>
        <fullName evidence="8">ABC-2 type transporter transmembrane domain-containing protein</fullName>
    </recommendedName>
</protein>
<comment type="subcellular location">
    <subcellularLocation>
        <location evidence="1">Membrane</location>
        <topology evidence="1">Multi-pass membrane protein</topology>
    </subcellularLocation>
</comment>
<organism evidence="9 10">
    <name type="scientific">Aphanomyces astaci</name>
    <name type="common">Crayfish plague agent</name>
    <dbReference type="NCBI Taxonomy" id="112090"/>
    <lineage>
        <taxon>Eukaryota</taxon>
        <taxon>Sar</taxon>
        <taxon>Stramenopiles</taxon>
        <taxon>Oomycota</taxon>
        <taxon>Saprolegniomycetes</taxon>
        <taxon>Saprolegniales</taxon>
        <taxon>Verrucalvaceae</taxon>
        <taxon>Aphanomyces</taxon>
    </lineage>
</organism>
<evidence type="ECO:0000256" key="4">
    <source>
        <dbReference type="ARBA" id="ARBA00022737"/>
    </source>
</evidence>
<dbReference type="InterPro" id="IPR013525">
    <property type="entry name" value="ABC2_TM"/>
</dbReference>
<evidence type="ECO:0000313" key="10">
    <source>
        <dbReference type="Proteomes" id="UP000266196"/>
    </source>
</evidence>